<evidence type="ECO:0000313" key="1">
    <source>
        <dbReference type="EMBL" id="MCL1137053.1"/>
    </source>
</evidence>
<sequence length="57" mass="6331">MQGLLIIFVFTGIALQHWFFGIPASLLNAISPLFKMLLSVYLGHKKAALKAATYFDC</sequence>
<proteinExistence type="predicted"/>
<name>A0A9X1ZFZ5_9GAMM</name>
<comment type="caution">
    <text evidence="1">The sequence shown here is derived from an EMBL/GenBank/DDBJ whole genome shotgun (WGS) entry which is preliminary data.</text>
</comment>
<gene>
    <name evidence="1" type="ORF">L2740_00480</name>
</gene>
<evidence type="ECO:0000313" key="2">
    <source>
        <dbReference type="Proteomes" id="UP001139293"/>
    </source>
</evidence>
<organism evidence="1 2">
    <name type="scientific">Shewanella pneumatophori</name>
    <dbReference type="NCBI Taxonomy" id="314092"/>
    <lineage>
        <taxon>Bacteria</taxon>
        <taxon>Pseudomonadati</taxon>
        <taxon>Pseudomonadota</taxon>
        <taxon>Gammaproteobacteria</taxon>
        <taxon>Alteromonadales</taxon>
        <taxon>Shewanellaceae</taxon>
        <taxon>Shewanella</taxon>
    </lineage>
</organism>
<dbReference type="Proteomes" id="UP001139293">
    <property type="component" value="Unassembled WGS sequence"/>
</dbReference>
<keyword evidence="2" id="KW-1185">Reference proteome</keyword>
<dbReference type="RefSeq" id="WP_248947985.1">
    <property type="nucleotide sequence ID" value="NZ_JAKILB010000001.1"/>
</dbReference>
<dbReference type="AlphaFoldDB" id="A0A9X1ZFZ5"/>
<protein>
    <submittedName>
        <fullName evidence="1">Uncharacterized protein</fullName>
    </submittedName>
</protein>
<reference evidence="1" key="1">
    <citation type="submission" date="2022-01" db="EMBL/GenBank/DDBJ databases">
        <title>Whole genome-based taxonomy of the Shewanellaceae.</title>
        <authorList>
            <person name="Martin-Rodriguez A.J."/>
        </authorList>
    </citation>
    <scope>NUCLEOTIDE SEQUENCE</scope>
    <source>
        <strain evidence="1">KCTC 23973</strain>
    </source>
</reference>
<dbReference type="EMBL" id="JAKILB010000001">
    <property type="protein sequence ID" value="MCL1137053.1"/>
    <property type="molecule type" value="Genomic_DNA"/>
</dbReference>
<accession>A0A9X1ZFZ5</accession>